<gene>
    <name evidence="1" type="ORF">BZG01_12800</name>
</gene>
<dbReference type="SUPFAM" id="SSF160574">
    <property type="entry name" value="BT0923-like"/>
    <property type="match status" value="1"/>
</dbReference>
<reference evidence="1 2" key="1">
    <citation type="journal article" date="2017" name="Front. Microbiol.">
        <title>Labilibaculum manganireducens gen. nov., sp. nov. and Labilibaculum filiforme sp. nov., Novel Bacteroidetes Isolated from Subsurface Sediments of the Baltic Sea.</title>
        <authorList>
            <person name="Vandieken V."/>
            <person name="Marshall I.P."/>
            <person name="Niemann H."/>
            <person name="Engelen B."/>
            <person name="Cypionka H."/>
        </authorList>
    </citation>
    <scope>NUCLEOTIDE SEQUENCE [LARGE SCALE GENOMIC DNA]</scope>
    <source>
        <strain evidence="1 2">59.10-2M</strain>
    </source>
</reference>
<proteinExistence type="predicted"/>
<dbReference type="AlphaFoldDB" id="A0A2N3I4U9"/>
<dbReference type="EMBL" id="MVDE01000019">
    <property type="protein sequence ID" value="PKQ65335.1"/>
    <property type="molecule type" value="Genomic_DNA"/>
</dbReference>
<dbReference type="Gene3D" id="3.10.450.360">
    <property type="match status" value="1"/>
</dbReference>
<protein>
    <submittedName>
        <fullName evidence="1">Uncharacterized protein</fullName>
    </submittedName>
</protein>
<sequence>MDFKNLFRKIFNDSQESVTPQTIIDTFNNQFDSPLNTEWHKTDQFYEAIFYKNELEHIAVYRANGTYVCLKINLQLESIPDAIYQATKSHGEVMNAIKINYADLQNFEIIVRDQNLIRYSLLLDAQGEIVDKKIV</sequence>
<dbReference type="RefSeq" id="WP_101310245.1">
    <property type="nucleotide sequence ID" value="NZ_MVDE01000019.1"/>
</dbReference>
<dbReference type="Proteomes" id="UP000233618">
    <property type="component" value="Unassembled WGS sequence"/>
</dbReference>
<keyword evidence="2" id="KW-1185">Reference proteome</keyword>
<comment type="caution">
    <text evidence="1">The sequence shown here is derived from an EMBL/GenBank/DDBJ whole genome shotgun (WGS) entry which is preliminary data.</text>
</comment>
<evidence type="ECO:0000313" key="1">
    <source>
        <dbReference type="EMBL" id="PKQ65335.1"/>
    </source>
</evidence>
<name>A0A2N3I4U9_9BACT</name>
<evidence type="ECO:0000313" key="2">
    <source>
        <dbReference type="Proteomes" id="UP000233618"/>
    </source>
</evidence>
<accession>A0A2N3I4U9</accession>
<organism evidence="1 2">
    <name type="scientific">Labilibaculum manganireducens</name>
    <dbReference type="NCBI Taxonomy" id="1940525"/>
    <lineage>
        <taxon>Bacteria</taxon>
        <taxon>Pseudomonadati</taxon>
        <taxon>Bacteroidota</taxon>
        <taxon>Bacteroidia</taxon>
        <taxon>Marinilabiliales</taxon>
        <taxon>Marinifilaceae</taxon>
        <taxon>Labilibaculum</taxon>
    </lineage>
</organism>